<organism evidence="1 2">
    <name type="scientific">Desertifilum tharense IPPAS B-1220</name>
    <dbReference type="NCBI Taxonomy" id="1781255"/>
    <lineage>
        <taxon>Bacteria</taxon>
        <taxon>Bacillati</taxon>
        <taxon>Cyanobacteriota</taxon>
        <taxon>Cyanophyceae</taxon>
        <taxon>Desertifilales</taxon>
        <taxon>Desertifilaceae</taxon>
        <taxon>Desertifilum</taxon>
    </lineage>
</organism>
<dbReference type="Proteomes" id="UP000095472">
    <property type="component" value="Chromosome"/>
</dbReference>
<gene>
    <name evidence="1" type="ORF">BH720_010365</name>
</gene>
<evidence type="ECO:0000313" key="1">
    <source>
        <dbReference type="EMBL" id="XPM65873.1"/>
    </source>
</evidence>
<sequence>MDQNLASAWSPPEGVTRHAGGAIPAEFDFFVAPPPEIGRIISADTSLSITQQPIPFLKRLIKSVLSGVLGTVITGLILLFFKFPVILILIFGGMGGGIFALVAYIDSEFKHFFTYVGEVGIAEVTLKGSRQAKPKTRILCFKEAGNLFTSQTRRYKSGVYRGTSYTYQWTRPGHKNFVLSGQHGSETGWY</sequence>
<dbReference type="EMBL" id="CP182909">
    <property type="protein sequence ID" value="XPM65873.1"/>
    <property type="molecule type" value="Genomic_DNA"/>
</dbReference>
<reference evidence="1 2" key="1">
    <citation type="journal article" date="2016" name="Genome Announc.">
        <title>Draft Genome Sequence of the Thermotolerant Cyanobacterium Desertifilum sp. IPPAS B-1220.</title>
        <authorList>
            <person name="Mironov K.S."/>
            <person name="Sinetova M.A."/>
            <person name="Bolatkhan K."/>
            <person name="Zayadan B.K."/>
            <person name="Ustinova V.V."/>
            <person name="Kupriyanova E.V."/>
            <person name="Skrypnik A.N."/>
            <person name="Gogoleva N.E."/>
            <person name="Gogolev Y.V."/>
            <person name="Los D.A."/>
        </authorList>
    </citation>
    <scope>NUCLEOTIDE SEQUENCE [LARGE SCALE GENOMIC DNA]</scope>
    <source>
        <strain evidence="1 2">IPPAS B-1220</strain>
    </source>
</reference>
<evidence type="ECO:0000313" key="2">
    <source>
        <dbReference type="Proteomes" id="UP000095472"/>
    </source>
</evidence>
<name>A0ACD5GY02_9CYAN</name>
<keyword evidence="2" id="KW-1185">Reference proteome</keyword>
<proteinExistence type="predicted"/>
<accession>A0ACD5GY02</accession>
<protein>
    <submittedName>
        <fullName evidence="1">Uncharacterized protein</fullName>
    </submittedName>
</protein>